<gene>
    <name evidence="3" type="ORF">LCOR_06306.1</name>
</gene>
<comment type="caution">
    <text evidence="3">The sequence shown here is derived from an EMBL/GenBank/DDBJ whole genome shotgun (WGS) entry which is preliminary data.</text>
</comment>
<keyword evidence="4" id="KW-1185">Reference proteome</keyword>
<feature type="compositionally biased region" description="Polar residues" evidence="1">
    <location>
        <begin position="48"/>
        <end position="57"/>
    </location>
</feature>
<evidence type="ECO:0000313" key="3">
    <source>
        <dbReference type="EMBL" id="CDH55129.1"/>
    </source>
</evidence>
<keyword evidence="2" id="KW-0472">Membrane</keyword>
<feature type="compositionally biased region" description="Low complexity" evidence="1">
    <location>
        <begin position="32"/>
        <end position="47"/>
    </location>
</feature>
<feature type="transmembrane region" description="Helical" evidence="2">
    <location>
        <begin position="7"/>
        <end position="24"/>
    </location>
</feature>
<dbReference type="VEuPathDB" id="FungiDB:LCOR_06306.1"/>
<dbReference type="OrthoDB" id="2266750at2759"/>
<accession>A0A068RYR0</accession>
<evidence type="ECO:0000313" key="4">
    <source>
        <dbReference type="Proteomes" id="UP000027586"/>
    </source>
</evidence>
<name>A0A068RYR0_9FUNG</name>
<protein>
    <submittedName>
        <fullName evidence="3">Uncharacterized protein</fullName>
    </submittedName>
</protein>
<feature type="region of interest" description="Disordered" evidence="1">
    <location>
        <begin position="32"/>
        <end position="57"/>
    </location>
</feature>
<sequence>MLRTSRYVYFIGVVVLFTLIFYLVPRLQQPSPSQQQKGSVQQQQHSPATPQNYGQQYNDGQAPTRYFSWLPHGEFAEQHEAFRNAIRIAYETKRIMVAPKLRLGHPYPWQPFEQLKQRYEAQDKKVLRELCRSGREDWRTQLEPCDTLDEWMEISWSSLFNLRALEEEFGVRVMEWPNPAIPVDQGVVVDPMSYAANGSSIEHGAIVMQPAEPLTSPLKKYLSSDDLIALDAPFIQFGALSSAARYRTRHSKGQSALRRALNSRLFVTPDQLRPLSYAADQISQALGGRSRYSALHLNLRQQLERSEHSPQKVMEASVMEIFGDIPINQAVSAAMLVQPSRLADMVNQTGSPELLDACVEYRNTIDKRYPIYYLVNDVTNDPKTQLDLFGPLYRSFPCVFSKQDLMQWGRLNKDWAAEIKEEEAGGDPKDTTKYEDVLAPILDILVASRAYSFFEIPQTGLTRFMAWQPKQ</sequence>
<dbReference type="AlphaFoldDB" id="A0A068RYR0"/>
<keyword evidence="2" id="KW-1133">Transmembrane helix</keyword>
<reference evidence="3" key="1">
    <citation type="submission" date="2013-08" db="EMBL/GenBank/DDBJ databases">
        <title>Gene expansion shapes genome architecture in the human pathogen Lichtheimia corymbifera: an evolutionary genomics analysis in the ancient terrestrial Mucorales (Mucoromycotina).</title>
        <authorList>
            <person name="Schwartze V.U."/>
            <person name="Winter S."/>
            <person name="Shelest E."/>
            <person name="Marcet-Houben M."/>
            <person name="Horn F."/>
            <person name="Wehner S."/>
            <person name="Hoffmann K."/>
            <person name="Riege K."/>
            <person name="Sammeth M."/>
            <person name="Nowrousian M."/>
            <person name="Valiante V."/>
            <person name="Linde J."/>
            <person name="Jacobsen I.D."/>
            <person name="Marz M."/>
            <person name="Brakhage A.A."/>
            <person name="Gabaldon T."/>
            <person name="Bocker S."/>
            <person name="Voigt K."/>
        </authorList>
    </citation>
    <scope>NUCLEOTIDE SEQUENCE [LARGE SCALE GENOMIC DNA]</scope>
    <source>
        <strain evidence="3">FSU 9682</strain>
    </source>
</reference>
<dbReference type="EMBL" id="CBTN010000027">
    <property type="protein sequence ID" value="CDH55129.1"/>
    <property type="molecule type" value="Genomic_DNA"/>
</dbReference>
<dbReference type="STRING" id="1263082.A0A068RYR0"/>
<proteinExistence type="predicted"/>
<keyword evidence="2" id="KW-0812">Transmembrane</keyword>
<dbReference type="Proteomes" id="UP000027586">
    <property type="component" value="Unassembled WGS sequence"/>
</dbReference>
<organism evidence="3 4">
    <name type="scientific">Lichtheimia corymbifera JMRC:FSU:9682</name>
    <dbReference type="NCBI Taxonomy" id="1263082"/>
    <lineage>
        <taxon>Eukaryota</taxon>
        <taxon>Fungi</taxon>
        <taxon>Fungi incertae sedis</taxon>
        <taxon>Mucoromycota</taxon>
        <taxon>Mucoromycotina</taxon>
        <taxon>Mucoromycetes</taxon>
        <taxon>Mucorales</taxon>
        <taxon>Lichtheimiaceae</taxon>
        <taxon>Lichtheimia</taxon>
    </lineage>
</organism>
<evidence type="ECO:0000256" key="1">
    <source>
        <dbReference type="SAM" id="MobiDB-lite"/>
    </source>
</evidence>
<evidence type="ECO:0000256" key="2">
    <source>
        <dbReference type="SAM" id="Phobius"/>
    </source>
</evidence>